<dbReference type="Proteomes" id="UP000054166">
    <property type="component" value="Unassembled WGS sequence"/>
</dbReference>
<dbReference type="EMBL" id="KN833084">
    <property type="protein sequence ID" value="KIM73386.1"/>
    <property type="molecule type" value="Genomic_DNA"/>
</dbReference>
<dbReference type="HOGENOM" id="CLU_2038926_0_0_1"/>
<gene>
    <name evidence="1" type="ORF">PILCRDRAFT_15293</name>
</gene>
<organism evidence="1 2">
    <name type="scientific">Piloderma croceum (strain F 1598)</name>
    <dbReference type="NCBI Taxonomy" id="765440"/>
    <lineage>
        <taxon>Eukaryota</taxon>
        <taxon>Fungi</taxon>
        <taxon>Dikarya</taxon>
        <taxon>Basidiomycota</taxon>
        <taxon>Agaricomycotina</taxon>
        <taxon>Agaricomycetes</taxon>
        <taxon>Agaricomycetidae</taxon>
        <taxon>Atheliales</taxon>
        <taxon>Atheliaceae</taxon>
        <taxon>Piloderma</taxon>
    </lineage>
</organism>
<sequence length="121" mass="13416">MPSEPAHLADTITKWMAEIPVTPPSHPRSYCPSDASPLASPKLSLSPLAPTRDFLSSPMSHAPKHCFRVSAHSSSWPDPEDLYYDLHLPTSLDKEDQEARMTIAYACEERNSLQAELDLVS</sequence>
<protein>
    <submittedName>
        <fullName evidence="1">Uncharacterized protein</fullName>
    </submittedName>
</protein>
<accession>A0A0C3F090</accession>
<dbReference type="InParanoid" id="A0A0C3F090"/>
<keyword evidence="2" id="KW-1185">Reference proteome</keyword>
<dbReference type="AlphaFoldDB" id="A0A0C3F090"/>
<reference evidence="1 2" key="1">
    <citation type="submission" date="2014-04" db="EMBL/GenBank/DDBJ databases">
        <authorList>
            <consortium name="DOE Joint Genome Institute"/>
            <person name="Kuo A."/>
            <person name="Tarkka M."/>
            <person name="Buscot F."/>
            <person name="Kohler A."/>
            <person name="Nagy L.G."/>
            <person name="Floudas D."/>
            <person name="Copeland A."/>
            <person name="Barry K.W."/>
            <person name="Cichocki N."/>
            <person name="Veneault-Fourrey C."/>
            <person name="LaButti K."/>
            <person name="Lindquist E.A."/>
            <person name="Lipzen A."/>
            <person name="Lundell T."/>
            <person name="Morin E."/>
            <person name="Murat C."/>
            <person name="Sun H."/>
            <person name="Tunlid A."/>
            <person name="Henrissat B."/>
            <person name="Grigoriev I.V."/>
            <person name="Hibbett D.S."/>
            <person name="Martin F."/>
            <person name="Nordberg H.P."/>
            <person name="Cantor M.N."/>
            <person name="Hua S.X."/>
        </authorList>
    </citation>
    <scope>NUCLEOTIDE SEQUENCE [LARGE SCALE GENOMIC DNA]</scope>
    <source>
        <strain evidence="1 2">F 1598</strain>
    </source>
</reference>
<reference evidence="2" key="2">
    <citation type="submission" date="2015-01" db="EMBL/GenBank/DDBJ databases">
        <title>Evolutionary Origins and Diversification of the Mycorrhizal Mutualists.</title>
        <authorList>
            <consortium name="DOE Joint Genome Institute"/>
            <consortium name="Mycorrhizal Genomics Consortium"/>
            <person name="Kohler A."/>
            <person name="Kuo A."/>
            <person name="Nagy L.G."/>
            <person name="Floudas D."/>
            <person name="Copeland A."/>
            <person name="Barry K.W."/>
            <person name="Cichocki N."/>
            <person name="Veneault-Fourrey C."/>
            <person name="LaButti K."/>
            <person name="Lindquist E.A."/>
            <person name="Lipzen A."/>
            <person name="Lundell T."/>
            <person name="Morin E."/>
            <person name="Murat C."/>
            <person name="Riley R."/>
            <person name="Ohm R."/>
            <person name="Sun H."/>
            <person name="Tunlid A."/>
            <person name="Henrissat B."/>
            <person name="Grigoriev I.V."/>
            <person name="Hibbett D.S."/>
            <person name="Martin F."/>
        </authorList>
    </citation>
    <scope>NUCLEOTIDE SEQUENCE [LARGE SCALE GENOMIC DNA]</scope>
    <source>
        <strain evidence="2">F 1598</strain>
    </source>
</reference>
<evidence type="ECO:0000313" key="2">
    <source>
        <dbReference type="Proteomes" id="UP000054166"/>
    </source>
</evidence>
<evidence type="ECO:0000313" key="1">
    <source>
        <dbReference type="EMBL" id="KIM73386.1"/>
    </source>
</evidence>
<name>A0A0C3F090_PILCF</name>
<proteinExistence type="predicted"/>